<dbReference type="InterPro" id="IPR031657">
    <property type="entry name" value="REPA_OB_2"/>
</dbReference>
<accession>A0A175YBM8</accession>
<evidence type="ECO:0000313" key="2">
    <source>
        <dbReference type="Proteomes" id="UP000077755"/>
    </source>
</evidence>
<dbReference type="Proteomes" id="UP000077755">
    <property type="component" value="Chromosome 6"/>
</dbReference>
<dbReference type="Gene3D" id="2.40.50.140">
    <property type="entry name" value="Nucleic acid-binding proteins"/>
    <property type="match status" value="1"/>
</dbReference>
<dbReference type="InterPro" id="IPR012340">
    <property type="entry name" value="NA-bd_OB-fold"/>
</dbReference>
<sequence length="208" mass="24319">MESLFLMELENEPCTDRVIRVRLAWKWLETEDDGSVVGLNLILNEQSMFRSWFAFSTHNYFRCFAVMEQWCSIPEEIFGFFNLKNIPAALEQDSNLIDVVGIIEDVKYPQIISNRKNNQQIYRDFVITDLVESVKVRFWDQFALHFDNLLNEASVRPVIIIISSCKMNRNNYNGVTTLTNMPATIISMNGNCSRVDDLRQRFWEVNGL</sequence>
<gene>
    <name evidence="1" type="ORF">DCAR_0623434</name>
</gene>
<reference evidence="1" key="1">
    <citation type="journal article" date="2016" name="Nat. Genet.">
        <title>A high-quality carrot genome assembly provides new insights into carotenoid accumulation and asterid genome evolution.</title>
        <authorList>
            <person name="Iorizzo M."/>
            <person name="Ellison S."/>
            <person name="Senalik D."/>
            <person name="Zeng P."/>
            <person name="Satapoomin P."/>
            <person name="Huang J."/>
            <person name="Bowman M."/>
            <person name="Iovene M."/>
            <person name="Sanseverino W."/>
            <person name="Cavagnaro P."/>
            <person name="Yildiz M."/>
            <person name="Macko-Podgorni A."/>
            <person name="Moranska E."/>
            <person name="Grzebelus E."/>
            <person name="Grzebelus D."/>
            <person name="Ashrafi H."/>
            <person name="Zheng Z."/>
            <person name="Cheng S."/>
            <person name="Spooner D."/>
            <person name="Van Deynze A."/>
            <person name="Simon P."/>
        </authorList>
    </citation>
    <scope>NUCLEOTIDE SEQUENCE</scope>
    <source>
        <tissue evidence="1">Leaf</tissue>
    </source>
</reference>
<dbReference type="SUPFAM" id="SSF50249">
    <property type="entry name" value="Nucleic acid-binding proteins"/>
    <property type="match status" value="1"/>
</dbReference>
<protein>
    <submittedName>
        <fullName evidence="1">Uncharacterized protein</fullName>
    </submittedName>
</protein>
<proteinExistence type="predicted"/>
<name>A0A175YBM8_DAUCS</name>
<keyword evidence="2" id="KW-1185">Reference proteome</keyword>
<organism evidence="1 2">
    <name type="scientific">Daucus carota subsp. sativus</name>
    <name type="common">Carrot</name>
    <dbReference type="NCBI Taxonomy" id="79200"/>
    <lineage>
        <taxon>Eukaryota</taxon>
        <taxon>Viridiplantae</taxon>
        <taxon>Streptophyta</taxon>
        <taxon>Embryophyta</taxon>
        <taxon>Tracheophyta</taxon>
        <taxon>Spermatophyta</taxon>
        <taxon>Magnoliopsida</taxon>
        <taxon>eudicotyledons</taxon>
        <taxon>Gunneridae</taxon>
        <taxon>Pentapetalae</taxon>
        <taxon>asterids</taxon>
        <taxon>campanulids</taxon>
        <taxon>Apiales</taxon>
        <taxon>Apiaceae</taxon>
        <taxon>Apioideae</taxon>
        <taxon>Scandiceae</taxon>
        <taxon>Daucinae</taxon>
        <taxon>Daucus</taxon>
        <taxon>Daucus sect. Daucus</taxon>
    </lineage>
</organism>
<dbReference type="Gramene" id="KZM81026">
    <property type="protein sequence ID" value="KZM81026"/>
    <property type="gene ID" value="DCAR_031418"/>
</dbReference>
<evidence type="ECO:0000313" key="1">
    <source>
        <dbReference type="EMBL" id="WOH04029.1"/>
    </source>
</evidence>
<dbReference type="AlphaFoldDB" id="A0A175YBM8"/>
<dbReference type="Pfam" id="PF16900">
    <property type="entry name" value="REPA_OB_2"/>
    <property type="match status" value="1"/>
</dbReference>
<reference evidence="1" key="2">
    <citation type="submission" date="2022-03" db="EMBL/GenBank/DDBJ databases">
        <title>Draft title - Genomic analysis of global carrot germplasm unveils the trajectory of domestication and the origin of high carotenoid orange carrot.</title>
        <authorList>
            <person name="Iorizzo M."/>
            <person name="Ellison S."/>
            <person name="Senalik D."/>
            <person name="Macko-Podgorni A."/>
            <person name="Grzebelus D."/>
            <person name="Bostan H."/>
            <person name="Rolling W."/>
            <person name="Curaba J."/>
            <person name="Simon P."/>
        </authorList>
    </citation>
    <scope>NUCLEOTIDE SEQUENCE</scope>
    <source>
        <tissue evidence="1">Leaf</tissue>
    </source>
</reference>
<dbReference type="EMBL" id="CP093348">
    <property type="protein sequence ID" value="WOH04029.1"/>
    <property type="molecule type" value="Genomic_DNA"/>
</dbReference>